<organism evidence="1 2">
    <name type="scientific">Alkalibacterium kapii</name>
    <dbReference type="NCBI Taxonomy" id="426704"/>
    <lineage>
        <taxon>Bacteria</taxon>
        <taxon>Bacillati</taxon>
        <taxon>Bacillota</taxon>
        <taxon>Bacilli</taxon>
        <taxon>Lactobacillales</taxon>
        <taxon>Carnobacteriaceae</taxon>
        <taxon>Alkalibacterium</taxon>
    </lineage>
</organism>
<dbReference type="EMBL" id="BJUY01000002">
    <property type="protein sequence ID" value="GEK90696.1"/>
    <property type="molecule type" value="Genomic_DNA"/>
</dbReference>
<dbReference type="OrthoDB" id="9937525at2"/>
<gene>
    <name evidence="1" type="ORF">AKA01nite_03180</name>
</gene>
<accession>A0A511ARI2</accession>
<dbReference type="RefSeq" id="WP_146923123.1">
    <property type="nucleotide sequence ID" value="NZ_BJUY01000002.1"/>
</dbReference>
<proteinExistence type="predicted"/>
<name>A0A511ARI2_9LACT</name>
<protein>
    <submittedName>
        <fullName evidence="1">Uncharacterized protein</fullName>
    </submittedName>
</protein>
<comment type="caution">
    <text evidence="1">The sequence shown here is derived from an EMBL/GenBank/DDBJ whole genome shotgun (WGS) entry which is preliminary data.</text>
</comment>
<dbReference type="Proteomes" id="UP000321662">
    <property type="component" value="Unassembled WGS sequence"/>
</dbReference>
<evidence type="ECO:0000313" key="1">
    <source>
        <dbReference type="EMBL" id="GEK90696.1"/>
    </source>
</evidence>
<evidence type="ECO:0000313" key="2">
    <source>
        <dbReference type="Proteomes" id="UP000321662"/>
    </source>
</evidence>
<sequence>MVNTGENAYIIFNGIDSEYKNVDVALKDKVLQITFDKSDSGESAKQVYEIEPYSSEKFDAIQLIENDKETYFERVYS</sequence>
<dbReference type="AlphaFoldDB" id="A0A511ARI2"/>
<keyword evidence="2" id="KW-1185">Reference proteome</keyword>
<reference evidence="1 2" key="1">
    <citation type="submission" date="2019-07" db="EMBL/GenBank/DDBJ databases">
        <title>Whole genome shotgun sequence of Alkalibacterium kapii NBRC 103247.</title>
        <authorList>
            <person name="Hosoyama A."/>
            <person name="Uohara A."/>
            <person name="Ohji S."/>
            <person name="Ichikawa N."/>
        </authorList>
    </citation>
    <scope>NUCLEOTIDE SEQUENCE [LARGE SCALE GENOMIC DNA]</scope>
    <source>
        <strain evidence="1 2">NBRC 103247</strain>
    </source>
</reference>